<dbReference type="Proteomes" id="UP000663859">
    <property type="component" value="Unassembled WGS sequence"/>
</dbReference>
<dbReference type="GO" id="GO:0046872">
    <property type="term" value="F:metal ion binding"/>
    <property type="evidence" value="ECO:0007669"/>
    <property type="project" value="UniProtKB-UniRule"/>
</dbReference>
<dbReference type="AlphaFoldDB" id="A0A8J2BMI6"/>
<keyword evidence="5" id="KW-0378">Hydrolase</keyword>
<reference evidence="9" key="1">
    <citation type="submission" date="2021-02" db="EMBL/GenBank/DDBJ databases">
        <authorList>
            <person name="Cremers G."/>
            <person name="Picone N."/>
        </authorList>
    </citation>
    <scope>NUCLEOTIDE SEQUENCE</scope>
    <source>
        <strain evidence="9">PQ17</strain>
    </source>
</reference>
<comment type="caution">
    <text evidence="9">The sequence shown here is derived from an EMBL/GenBank/DDBJ whole genome shotgun (WGS) entry which is preliminary data.</text>
</comment>
<organism evidence="9 10">
    <name type="scientific">Candidatus Methylacidithermus pantelleriae</name>
    <dbReference type="NCBI Taxonomy" id="2744239"/>
    <lineage>
        <taxon>Bacteria</taxon>
        <taxon>Pseudomonadati</taxon>
        <taxon>Verrucomicrobiota</taxon>
        <taxon>Methylacidiphilae</taxon>
        <taxon>Methylacidiphilales</taxon>
        <taxon>Methylacidiphilaceae</taxon>
        <taxon>Candidatus Methylacidithermus</taxon>
    </lineage>
</organism>
<feature type="binding site" evidence="8">
    <location>
        <position position="65"/>
    </location>
    <ligand>
        <name>Zn(2+)</name>
        <dbReference type="ChEBI" id="CHEBI:29105"/>
        <label>1</label>
    </ligand>
</feature>
<evidence type="ECO:0000313" key="10">
    <source>
        <dbReference type="Proteomes" id="UP000663859"/>
    </source>
</evidence>
<comment type="cofactor">
    <cofactor evidence="8">
        <name>a divalent metal cation</name>
        <dbReference type="ChEBI" id="CHEBI:60240"/>
    </cofactor>
    <text evidence="8">Binds 2 divalent metal cations per subunit.</text>
</comment>
<dbReference type="EMBL" id="CAJNOB010000001">
    <property type="protein sequence ID" value="CAF0689727.1"/>
    <property type="molecule type" value="Genomic_DNA"/>
</dbReference>
<feature type="binding site" evidence="8">
    <location>
        <position position="321"/>
    </location>
    <ligand>
        <name>Zn(2+)</name>
        <dbReference type="ChEBI" id="CHEBI:29105"/>
        <label>2</label>
    </ligand>
</feature>
<dbReference type="InterPro" id="IPR008007">
    <property type="entry name" value="Peptidase_M42"/>
</dbReference>
<keyword evidence="4 8" id="KW-0479">Metal-binding</keyword>
<evidence type="ECO:0000256" key="7">
    <source>
        <dbReference type="PIRSR" id="PIRSR001123-1"/>
    </source>
</evidence>
<name>A0A8J2BMI6_9BACT</name>
<dbReference type="SUPFAM" id="SSF101821">
    <property type="entry name" value="Aminopeptidase/glucanase lid domain"/>
    <property type="match status" value="1"/>
</dbReference>
<dbReference type="GO" id="GO:0004177">
    <property type="term" value="F:aminopeptidase activity"/>
    <property type="evidence" value="ECO:0007669"/>
    <property type="project" value="UniProtKB-UniRule"/>
</dbReference>
<dbReference type="PIRSF" id="PIRSF001123">
    <property type="entry name" value="PepA_GA"/>
    <property type="match status" value="1"/>
</dbReference>
<dbReference type="CDD" id="cd05656">
    <property type="entry name" value="M42_Frv"/>
    <property type="match status" value="1"/>
</dbReference>
<dbReference type="SUPFAM" id="SSF53187">
    <property type="entry name" value="Zn-dependent exopeptidases"/>
    <property type="match status" value="1"/>
</dbReference>
<gene>
    <name evidence="9" type="ORF">MPNT_10337</name>
</gene>
<dbReference type="InterPro" id="IPR023367">
    <property type="entry name" value="Peptidase_M42_dom2"/>
</dbReference>
<dbReference type="PANTHER" id="PTHR32481:SF20">
    <property type="entry name" value="AMINOPEPTIDASE YSDC"/>
    <property type="match status" value="1"/>
</dbReference>
<dbReference type="Gene3D" id="3.40.630.10">
    <property type="entry name" value="Zn peptidases"/>
    <property type="match status" value="1"/>
</dbReference>
<feature type="binding site" evidence="8">
    <location>
        <position position="234"/>
    </location>
    <ligand>
        <name>Zn(2+)</name>
        <dbReference type="ChEBI" id="CHEBI:29105"/>
        <label>1</label>
    </ligand>
</feature>
<dbReference type="InterPro" id="IPR051464">
    <property type="entry name" value="Peptidase_M42_aminopept"/>
</dbReference>
<evidence type="ECO:0000256" key="4">
    <source>
        <dbReference type="ARBA" id="ARBA00022723"/>
    </source>
</evidence>
<comment type="similarity">
    <text evidence="1 6">Belongs to the peptidase M42 family.</text>
</comment>
<accession>A0A8J2BMI6</accession>
<dbReference type="Pfam" id="PF05343">
    <property type="entry name" value="Peptidase_M42"/>
    <property type="match status" value="1"/>
</dbReference>
<protein>
    <submittedName>
        <fullName evidence="9">Endoglucanase</fullName>
    </submittedName>
</protein>
<evidence type="ECO:0000256" key="3">
    <source>
        <dbReference type="ARBA" id="ARBA00022670"/>
    </source>
</evidence>
<keyword evidence="3" id="KW-0645">Protease</keyword>
<sequence>MRPESLQFLKDLIDTPSPAGGEYLGQKLWLDYVRPWADEVRTDAYGNALAILNPAGRPKILVCGHVDEIGFQVQYVDEEGFIYFQPVGGSDPALARGQRVYIHHDGEEVLGVIGSLAIHMQERDKKPEIPQWHELFIDIGARNRQEALQRIRIGDLITYVDRFEPLTGDIWVGRACDNRVGSFVAAEVLRLCMERRDSLWACVVAASTIQEENGLYGAKMIAYSVGPDAAIVIDVGHATDIPIANKKKFGEIRLGAGPILSRGSANHPGLVERLQRIAEEHQIPFQWNVDPRRTGTDADAIFTERGGIPTVSIGIPNRYMHSPVEAVHLGDIERAAEWIQAFLMALDPKTEFRVTL</sequence>
<feature type="active site" description="Proton acceptor" evidence="7">
    <location>
        <position position="211"/>
    </location>
</feature>
<evidence type="ECO:0000256" key="8">
    <source>
        <dbReference type="PIRSR" id="PIRSR001123-2"/>
    </source>
</evidence>
<evidence type="ECO:0000256" key="5">
    <source>
        <dbReference type="ARBA" id="ARBA00022801"/>
    </source>
</evidence>
<dbReference type="GO" id="GO:0006508">
    <property type="term" value="P:proteolysis"/>
    <property type="evidence" value="ECO:0007669"/>
    <property type="project" value="UniProtKB-KW"/>
</dbReference>
<evidence type="ECO:0000256" key="2">
    <source>
        <dbReference type="ARBA" id="ARBA00022438"/>
    </source>
</evidence>
<evidence type="ECO:0000256" key="6">
    <source>
        <dbReference type="PIRNR" id="PIRNR001123"/>
    </source>
</evidence>
<proteinExistence type="inferred from homology"/>
<dbReference type="RefSeq" id="WP_174581767.1">
    <property type="nucleotide sequence ID" value="NZ_CAJNOB010000001.1"/>
</dbReference>
<feature type="binding site" evidence="8">
    <location>
        <position position="212"/>
    </location>
    <ligand>
        <name>Zn(2+)</name>
        <dbReference type="ChEBI" id="CHEBI:29105"/>
        <label>2</label>
    </ligand>
</feature>
<dbReference type="Gene3D" id="2.40.30.40">
    <property type="entry name" value="Peptidase M42, domain 2"/>
    <property type="match status" value="1"/>
</dbReference>
<evidence type="ECO:0000256" key="1">
    <source>
        <dbReference type="ARBA" id="ARBA00006272"/>
    </source>
</evidence>
<dbReference type="PANTHER" id="PTHR32481">
    <property type="entry name" value="AMINOPEPTIDASE"/>
    <property type="match status" value="1"/>
</dbReference>
<evidence type="ECO:0000313" key="9">
    <source>
        <dbReference type="EMBL" id="CAF0689727.1"/>
    </source>
</evidence>
<keyword evidence="10" id="KW-1185">Reference proteome</keyword>
<keyword evidence="2" id="KW-0031">Aminopeptidase</keyword>
<feature type="binding site" evidence="8">
    <location>
        <position position="177"/>
    </location>
    <ligand>
        <name>Zn(2+)</name>
        <dbReference type="ChEBI" id="CHEBI:29105"/>
        <label>1</label>
    </ligand>
</feature>
<feature type="binding site" evidence="8">
    <location>
        <position position="177"/>
    </location>
    <ligand>
        <name>Zn(2+)</name>
        <dbReference type="ChEBI" id="CHEBI:29105"/>
        <label>2</label>
    </ligand>
</feature>